<evidence type="ECO:0000259" key="2">
    <source>
        <dbReference type="PROSITE" id="PS50106"/>
    </source>
</evidence>
<feature type="transmembrane region" description="Helical" evidence="1">
    <location>
        <begin position="255"/>
        <end position="271"/>
    </location>
</feature>
<dbReference type="InterPro" id="IPR036034">
    <property type="entry name" value="PDZ_sf"/>
</dbReference>
<dbReference type="Proteomes" id="UP001596002">
    <property type="component" value="Unassembled WGS sequence"/>
</dbReference>
<feature type="transmembrane region" description="Helical" evidence="1">
    <location>
        <begin position="112"/>
        <end position="133"/>
    </location>
</feature>
<evidence type="ECO:0000313" key="3">
    <source>
        <dbReference type="EMBL" id="MFC4768319.1"/>
    </source>
</evidence>
<proteinExistence type="predicted"/>
<evidence type="ECO:0000313" key="4">
    <source>
        <dbReference type="Proteomes" id="UP001596002"/>
    </source>
</evidence>
<feature type="transmembrane region" description="Helical" evidence="1">
    <location>
        <begin position="186"/>
        <end position="207"/>
    </location>
</feature>
<dbReference type="GO" id="GO:0006508">
    <property type="term" value="P:proteolysis"/>
    <property type="evidence" value="ECO:0007669"/>
    <property type="project" value="UniProtKB-KW"/>
</dbReference>
<keyword evidence="3" id="KW-0645">Protease</keyword>
<gene>
    <name evidence="3" type="ORF">ACFO8Q_13275</name>
</gene>
<keyword evidence="4" id="KW-1185">Reference proteome</keyword>
<protein>
    <submittedName>
        <fullName evidence="3">Serine protease</fullName>
    </submittedName>
</protein>
<keyword evidence="1" id="KW-0812">Transmembrane</keyword>
<keyword evidence="1" id="KW-0472">Membrane</keyword>
<feature type="domain" description="PDZ" evidence="2">
    <location>
        <begin position="313"/>
        <end position="346"/>
    </location>
</feature>
<sequence length="429" mass="47441">MQAVPFLLELGRGFLEIPLTPFFYVAILLMYLQYRRQVSLERQLFGVRVTSAERQTILSVGYGLLGGLLTTLLVSAIGVVLNPTDFIYVWVLAVALAIFNVRFICFAYAGGILSFVSLLLNALPEYSIGWPWMGQIYEDFRALSVPHLLTLVAILHLIEAILVLLQGKEGVSPVFVQSKRGRLIGGFILQKFWVLPLAAVAVTGTGGLEPPPWWAILPVVGVHGLQVVPIPAVLGYSGVTLSRHPAEKAARTAKYLALYAIVLLLISVLGAKYAPPLLWVAALFSPIAHEFLVKWELADEKLRRPLFVKPLQGLRILAVLPGSPAESMELKSGDTITKANGMPVNSPFDLHFAMNRNSAFIKLEVMDEQGEIRFVGKPRYSGEHHGLGLILVPDDSAKEYIRLESIPIWKRLWSTLSGRNRNSPAKENY</sequence>
<dbReference type="InterPro" id="IPR001478">
    <property type="entry name" value="PDZ"/>
</dbReference>
<dbReference type="EMBL" id="JBHSHC010000099">
    <property type="protein sequence ID" value="MFC4768319.1"/>
    <property type="molecule type" value="Genomic_DNA"/>
</dbReference>
<feature type="transmembrane region" description="Helical" evidence="1">
    <location>
        <begin position="87"/>
        <end position="105"/>
    </location>
</feature>
<dbReference type="Gene3D" id="2.30.42.10">
    <property type="match status" value="1"/>
</dbReference>
<dbReference type="SUPFAM" id="SSF50156">
    <property type="entry name" value="PDZ domain-like"/>
    <property type="match status" value="1"/>
</dbReference>
<keyword evidence="3" id="KW-0378">Hydrolase</keyword>
<feature type="transmembrane region" description="Helical" evidence="1">
    <location>
        <begin position="55"/>
        <end position="81"/>
    </location>
</feature>
<keyword evidence="1" id="KW-1133">Transmembrane helix</keyword>
<reference evidence="4" key="1">
    <citation type="journal article" date="2019" name="Int. J. Syst. Evol. Microbiol.">
        <title>The Global Catalogue of Microorganisms (GCM) 10K type strain sequencing project: providing services to taxonomists for standard genome sequencing and annotation.</title>
        <authorList>
            <consortium name="The Broad Institute Genomics Platform"/>
            <consortium name="The Broad Institute Genome Sequencing Center for Infectious Disease"/>
            <person name="Wu L."/>
            <person name="Ma J."/>
        </authorList>
    </citation>
    <scope>NUCLEOTIDE SEQUENCE [LARGE SCALE GENOMIC DNA]</scope>
    <source>
        <strain evidence="4">WYCCWR 12678</strain>
    </source>
</reference>
<dbReference type="GO" id="GO:0008233">
    <property type="term" value="F:peptidase activity"/>
    <property type="evidence" value="ECO:0007669"/>
    <property type="project" value="UniProtKB-KW"/>
</dbReference>
<organism evidence="3 4">
    <name type="scientific">Effusibacillus consociatus</name>
    <dbReference type="NCBI Taxonomy" id="1117041"/>
    <lineage>
        <taxon>Bacteria</taxon>
        <taxon>Bacillati</taxon>
        <taxon>Bacillota</taxon>
        <taxon>Bacilli</taxon>
        <taxon>Bacillales</taxon>
        <taxon>Alicyclobacillaceae</taxon>
        <taxon>Effusibacillus</taxon>
    </lineage>
</organism>
<dbReference type="RefSeq" id="WP_380026273.1">
    <property type="nucleotide sequence ID" value="NZ_JBHSHC010000099.1"/>
</dbReference>
<evidence type="ECO:0000256" key="1">
    <source>
        <dbReference type="SAM" id="Phobius"/>
    </source>
</evidence>
<comment type="caution">
    <text evidence="3">The sequence shown here is derived from an EMBL/GenBank/DDBJ whole genome shotgun (WGS) entry which is preliminary data.</text>
</comment>
<feature type="transmembrane region" description="Helical" evidence="1">
    <location>
        <begin position="213"/>
        <end position="234"/>
    </location>
</feature>
<name>A0ABV9Q215_9BACL</name>
<feature type="transmembrane region" description="Helical" evidence="1">
    <location>
        <begin position="145"/>
        <end position="165"/>
    </location>
</feature>
<feature type="transmembrane region" description="Helical" evidence="1">
    <location>
        <begin position="14"/>
        <end position="34"/>
    </location>
</feature>
<dbReference type="PROSITE" id="PS50106">
    <property type="entry name" value="PDZ"/>
    <property type="match status" value="1"/>
</dbReference>
<accession>A0ABV9Q215</accession>